<dbReference type="EMBL" id="RAYQ01000033">
    <property type="protein sequence ID" value="RKI88042.1"/>
    <property type="molecule type" value="Genomic_DNA"/>
</dbReference>
<gene>
    <name evidence="2" type="ORF">D7V94_20070</name>
</gene>
<reference evidence="2 3" key="1">
    <citation type="submission" date="2018-09" db="EMBL/GenBank/DDBJ databases">
        <title>Murine metabolic-syndrome-specific gut microbial biobank.</title>
        <authorList>
            <person name="Liu C."/>
        </authorList>
    </citation>
    <scope>NUCLEOTIDE SEQUENCE [LARGE SCALE GENOMIC DNA]</scope>
    <source>
        <strain evidence="2 3">0.1xD8-82</strain>
    </source>
</reference>
<accession>A0A3A9A8S7</accession>
<name>A0A3A9A8S7_9FIRM</name>
<comment type="caution">
    <text evidence="2">The sequence shown here is derived from an EMBL/GenBank/DDBJ whole genome shotgun (WGS) entry which is preliminary data.</text>
</comment>
<evidence type="ECO:0000313" key="2">
    <source>
        <dbReference type="EMBL" id="RKI88042.1"/>
    </source>
</evidence>
<organism evidence="2 3">
    <name type="scientific">Parablautia intestinalis</name>
    <dbReference type="NCBI Taxonomy" id="2320100"/>
    <lineage>
        <taxon>Bacteria</taxon>
        <taxon>Bacillati</taxon>
        <taxon>Bacillota</taxon>
        <taxon>Clostridia</taxon>
        <taxon>Lachnospirales</taxon>
        <taxon>Lachnospiraceae</taxon>
        <taxon>Parablautia</taxon>
    </lineage>
</organism>
<evidence type="ECO:0000256" key="1">
    <source>
        <dbReference type="SAM" id="MobiDB-lite"/>
    </source>
</evidence>
<keyword evidence="3" id="KW-1185">Reference proteome</keyword>
<evidence type="ECO:0000313" key="3">
    <source>
        <dbReference type="Proteomes" id="UP000280696"/>
    </source>
</evidence>
<protein>
    <submittedName>
        <fullName evidence="2">Uncharacterized protein</fullName>
    </submittedName>
</protein>
<dbReference type="RefSeq" id="WP_120472081.1">
    <property type="nucleotide sequence ID" value="NZ_RAYQ01000033.1"/>
</dbReference>
<dbReference type="OrthoDB" id="9796551at2"/>
<proteinExistence type="predicted"/>
<feature type="region of interest" description="Disordered" evidence="1">
    <location>
        <begin position="172"/>
        <end position="194"/>
    </location>
</feature>
<dbReference type="Proteomes" id="UP000280696">
    <property type="component" value="Unassembled WGS sequence"/>
</dbReference>
<dbReference type="AlphaFoldDB" id="A0A3A9A8S7"/>
<sequence length="247" mass="27419">MEIQNNYNSFSERRYQESHTHHITKCLHEEEHVGNKGAAAGIKQDTLVSGEGEKARQESSFLYDTPAKTGRKAGGFGFKKGLSVIKGIWDSLGDEKKALSAAEKVLTTESEAAINAGIDAASSAVRQGLSYRIVNKWESVREKLKTGLSTALKRFNKGDAFAALTDPKGNFRGKKGAKRHTLEKAGRGTRQKRPDILTAQLSESHLMDSYSKTGEYCRINENLTYHKNKTEENKTVEKQTVEKRINA</sequence>